<gene>
    <name evidence="2" type="ORF">NC998_17970</name>
</gene>
<evidence type="ECO:0000313" key="3">
    <source>
        <dbReference type="Proteomes" id="UP001464891"/>
    </source>
</evidence>
<keyword evidence="3" id="KW-1185">Reference proteome</keyword>
<comment type="caution">
    <text evidence="2">The sequence shown here is derived from an EMBL/GenBank/DDBJ whole genome shotgun (WGS) entry which is preliminary data.</text>
</comment>
<proteinExistence type="predicted"/>
<keyword evidence="1" id="KW-1133">Transmembrane helix</keyword>
<keyword evidence="1" id="KW-0812">Transmembrane</keyword>
<dbReference type="EMBL" id="JAMPKM010000011">
    <property type="protein sequence ID" value="MEP0818988.1"/>
    <property type="molecule type" value="Genomic_DNA"/>
</dbReference>
<dbReference type="RefSeq" id="WP_190437842.1">
    <property type="nucleotide sequence ID" value="NZ_JAMPKM010000011.1"/>
</dbReference>
<sequence>MRLSRLSDRLRSLDSFQPNGAELVSQDQVGCDNMAIAKESNTMPNPEKNIIKLEPGTLLLIVSALILLPLLFVGFLSQ</sequence>
<reference evidence="2 3" key="1">
    <citation type="submission" date="2022-04" db="EMBL/GenBank/DDBJ databases">
        <title>Positive selection, recombination, and allopatry shape intraspecific diversity of widespread and dominant cyanobacteria.</title>
        <authorList>
            <person name="Wei J."/>
            <person name="Shu W."/>
            <person name="Hu C."/>
        </authorList>
    </citation>
    <scope>NUCLEOTIDE SEQUENCE [LARGE SCALE GENOMIC DNA]</scope>
    <source>
        <strain evidence="2 3">GB2-A4</strain>
    </source>
</reference>
<evidence type="ECO:0000313" key="2">
    <source>
        <dbReference type="EMBL" id="MEP0818988.1"/>
    </source>
</evidence>
<accession>A0ABV0JB33</accession>
<name>A0ABV0JB33_9CYAN</name>
<protein>
    <submittedName>
        <fullName evidence="2">Uncharacterized protein</fullName>
    </submittedName>
</protein>
<dbReference type="Proteomes" id="UP001464891">
    <property type="component" value="Unassembled WGS sequence"/>
</dbReference>
<evidence type="ECO:0000256" key="1">
    <source>
        <dbReference type="SAM" id="Phobius"/>
    </source>
</evidence>
<feature type="transmembrane region" description="Helical" evidence="1">
    <location>
        <begin position="58"/>
        <end position="77"/>
    </location>
</feature>
<keyword evidence="1" id="KW-0472">Membrane</keyword>
<organism evidence="2 3">
    <name type="scientific">Trichocoleus desertorum GB2-A4</name>
    <dbReference type="NCBI Taxonomy" id="2933944"/>
    <lineage>
        <taxon>Bacteria</taxon>
        <taxon>Bacillati</taxon>
        <taxon>Cyanobacteriota</taxon>
        <taxon>Cyanophyceae</taxon>
        <taxon>Leptolyngbyales</taxon>
        <taxon>Trichocoleusaceae</taxon>
        <taxon>Trichocoleus</taxon>
    </lineage>
</organism>